<evidence type="ECO:0000256" key="8">
    <source>
        <dbReference type="ARBA" id="ARBA00023065"/>
    </source>
</evidence>
<feature type="transmembrane region" description="Helical" evidence="12">
    <location>
        <begin position="28"/>
        <end position="47"/>
    </location>
</feature>
<dbReference type="Pfam" id="PF00474">
    <property type="entry name" value="SSF"/>
    <property type="match status" value="2"/>
</dbReference>
<feature type="transmembrane region" description="Helical" evidence="12">
    <location>
        <begin position="68"/>
        <end position="91"/>
    </location>
</feature>
<dbReference type="PROSITE" id="PS50283">
    <property type="entry name" value="NA_SOLUT_SYMP_3"/>
    <property type="match status" value="2"/>
</dbReference>
<sequence length="251" mass="27446">MSLMATIISAASLLGGPAEIYPYENISLCLAGIAWLIGTYSTANIFIPIFRRLGHISLYTYLEQRFSLSVRIVITSTFLIINTCFIPIILSGPSLALSQVTGLHIWFAIGSCGIICTLCTSVLYPLFVPETLGQYPGLTGLFIAGIMDASLSTISSGINSMATVIVKGIYKRIIVDHSMSRRIQDFVSKILSLLILFLTFIVSYLVDHILVITFQIAASFVPPILGIYLLGFFAPRVNSRVSISTKTKTIY</sequence>
<evidence type="ECO:0000256" key="6">
    <source>
        <dbReference type="ARBA" id="ARBA00022989"/>
    </source>
</evidence>
<dbReference type="GO" id="GO:0015293">
    <property type="term" value="F:symporter activity"/>
    <property type="evidence" value="ECO:0007669"/>
    <property type="project" value="TreeGrafter"/>
</dbReference>
<protein>
    <submittedName>
        <fullName evidence="13">Uncharacterized protein</fullName>
    </submittedName>
</protein>
<evidence type="ECO:0000256" key="12">
    <source>
        <dbReference type="SAM" id="Phobius"/>
    </source>
</evidence>
<proteinExistence type="inferred from homology"/>
<feature type="transmembrane region" description="Helical" evidence="12">
    <location>
        <begin position="186"/>
        <end position="206"/>
    </location>
</feature>
<dbReference type="InterPro" id="IPR001734">
    <property type="entry name" value="Na/solute_symporter"/>
</dbReference>
<evidence type="ECO:0000256" key="2">
    <source>
        <dbReference type="ARBA" id="ARBA00006434"/>
    </source>
</evidence>
<evidence type="ECO:0000256" key="11">
    <source>
        <dbReference type="RuleBase" id="RU362091"/>
    </source>
</evidence>
<evidence type="ECO:0000256" key="7">
    <source>
        <dbReference type="ARBA" id="ARBA00023053"/>
    </source>
</evidence>
<name>A0A815VBK1_9BILA</name>
<gene>
    <name evidence="13" type="ORF">KQP761_LOCUS16049</name>
</gene>
<keyword evidence="5 12" id="KW-0812">Transmembrane</keyword>
<dbReference type="Gene3D" id="1.20.1730.10">
    <property type="entry name" value="Sodium/glucose cotransporter"/>
    <property type="match status" value="2"/>
</dbReference>
<evidence type="ECO:0000256" key="10">
    <source>
        <dbReference type="ARBA" id="ARBA00023201"/>
    </source>
</evidence>
<dbReference type="InterPro" id="IPR038377">
    <property type="entry name" value="Na/Glc_symporter_sf"/>
</dbReference>
<keyword evidence="9 12" id="KW-0472">Membrane</keyword>
<evidence type="ECO:0000256" key="9">
    <source>
        <dbReference type="ARBA" id="ARBA00023136"/>
    </source>
</evidence>
<evidence type="ECO:0000313" key="13">
    <source>
        <dbReference type="EMBL" id="CAF1527031.1"/>
    </source>
</evidence>
<dbReference type="PANTHER" id="PTHR42985:SF40">
    <property type="entry name" value="LD47995P-RELATED"/>
    <property type="match status" value="1"/>
</dbReference>
<accession>A0A815VBK1</accession>
<comment type="caution">
    <text evidence="13">The sequence shown here is derived from an EMBL/GenBank/DDBJ whole genome shotgun (WGS) entry which is preliminary data.</text>
</comment>
<evidence type="ECO:0000256" key="3">
    <source>
        <dbReference type="ARBA" id="ARBA00022448"/>
    </source>
</evidence>
<organism evidence="13 14">
    <name type="scientific">Rotaria magnacalcarata</name>
    <dbReference type="NCBI Taxonomy" id="392030"/>
    <lineage>
        <taxon>Eukaryota</taxon>
        <taxon>Metazoa</taxon>
        <taxon>Spiralia</taxon>
        <taxon>Gnathifera</taxon>
        <taxon>Rotifera</taxon>
        <taxon>Eurotatoria</taxon>
        <taxon>Bdelloidea</taxon>
        <taxon>Philodinida</taxon>
        <taxon>Philodinidae</taxon>
        <taxon>Rotaria</taxon>
    </lineage>
</organism>
<comment type="subcellular location">
    <subcellularLocation>
        <location evidence="1">Cell membrane</location>
        <topology evidence="1">Multi-pass membrane protein</topology>
    </subcellularLocation>
</comment>
<evidence type="ECO:0000313" key="14">
    <source>
        <dbReference type="Proteomes" id="UP000663834"/>
    </source>
</evidence>
<reference evidence="13" key="1">
    <citation type="submission" date="2021-02" db="EMBL/GenBank/DDBJ databases">
        <authorList>
            <person name="Nowell W R."/>
        </authorList>
    </citation>
    <scope>NUCLEOTIDE SEQUENCE</scope>
</reference>
<keyword evidence="10" id="KW-0739">Sodium transport</keyword>
<dbReference type="GO" id="GO:0006814">
    <property type="term" value="P:sodium ion transport"/>
    <property type="evidence" value="ECO:0007669"/>
    <property type="project" value="UniProtKB-KW"/>
</dbReference>
<keyword evidence="7" id="KW-0915">Sodium</keyword>
<dbReference type="PANTHER" id="PTHR42985">
    <property type="entry name" value="SODIUM-COUPLED MONOCARBOXYLATE TRANSPORTER"/>
    <property type="match status" value="1"/>
</dbReference>
<dbReference type="EMBL" id="CAJNOW010007982">
    <property type="protein sequence ID" value="CAF1527031.1"/>
    <property type="molecule type" value="Genomic_DNA"/>
</dbReference>
<keyword evidence="8" id="KW-0406">Ion transport</keyword>
<dbReference type="OrthoDB" id="6132759at2759"/>
<keyword evidence="3" id="KW-0813">Transport</keyword>
<evidence type="ECO:0000256" key="5">
    <source>
        <dbReference type="ARBA" id="ARBA00022692"/>
    </source>
</evidence>
<keyword evidence="6 12" id="KW-1133">Transmembrane helix</keyword>
<evidence type="ECO:0000256" key="4">
    <source>
        <dbReference type="ARBA" id="ARBA00022475"/>
    </source>
</evidence>
<dbReference type="InterPro" id="IPR051163">
    <property type="entry name" value="Sodium:Solute_Symporter_SSF"/>
</dbReference>
<dbReference type="Proteomes" id="UP000663834">
    <property type="component" value="Unassembled WGS sequence"/>
</dbReference>
<feature type="transmembrane region" description="Helical" evidence="12">
    <location>
        <begin position="212"/>
        <end position="234"/>
    </location>
</feature>
<evidence type="ECO:0000256" key="1">
    <source>
        <dbReference type="ARBA" id="ARBA00004651"/>
    </source>
</evidence>
<dbReference type="AlphaFoldDB" id="A0A815VBK1"/>
<keyword evidence="4" id="KW-1003">Cell membrane</keyword>
<dbReference type="GO" id="GO:0005886">
    <property type="term" value="C:plasma membrane"/>
    <property type="evidence" value="ECO:0007669"/>
    <property type="project" value="UniProtKB-SubCell"/>
</dbReference>
<feature type="transmembrane region" description="Helical" evidence="12">
    <location>
        <begin position="103"/>
        <end position="127"/>
    </location>
</feature>
<comment type="similarity">
    <text evidence="2 11">Belongs to the sodium:solute symporter (SSF) (TC 2.A.21) family.</text>
</comment>